<dbReference type="PANTHER" id="PTHR22684">
    <property type="entry name" value="NULP1-RELATED"/>
    <property type="match status" value="1"/>
</dbReference>
<evidence type="ECO:0000313" key="2">
    <source>
        <dbReference type="EMBL" id="PJF19681.1"/>
    </source>
</evidence>
<organism evidence="2 3">
    <name type="scientific">Paramicrosporidium saccamoebae</name>
    <dbReference type="NCBI Taxonomy" id="1246581"/>
    <lineage>
        <taxon>Eukaryota</taxon>
        <taxon>Fungi</taxon>
        <taxon>Fungi incertae sedis</taxon>
        <taxon>Cryptomycota</taxon>
        <taxon>Cryptomycota incertae sedis</taxon>
        <taxon>Paramicrosporidium</taxon>
    </lineage>
</organism>
<feature type="region of interest" description="Disordered" evidence="1">
    <location>
        <begin position="1"/>
        <end position="110"/>
    </location>
</feature>
<name>A0A2H9TPK1_9FUNG</name>
<comment type="caution">
    <text evidence="2">The sequence shown here is derived from an EMBL/GenBank/DDBJ whole genome shotgun (WGS) entry which is preliminary data.</text>
</comment>
<keyword evidence="3" id="KW-1185">Reference proteome</keyword>
<dbReference type="PANTHER" id="PTHR22684:SF0">
    <property type="entry name" value="RIBOSOME QUALITY CONTROL COMPLEX SUBUNIT TCF25"/>
    <property type="match status" value="1"/>
</dbReference>
<accession>A0A2H9TPK1</accession>
<evidence type="ECO:0000313" key="3">
    <source>
        <dbReference type="Proteomes" id="UP000240830"/>
    </source>
</evidence>
<dbReference type="GO" id="GO:1990112">
    <property type="term" value="C:RQC complex"/>
    <property type="evidence" value="ECO:0007669"/>
    <property type="project" value="TreeGrafter"/>
</dbReference>
<dbReference type="OrthoDB" id="205993at2759"/>
<evidence type="ECO:0000256" key="1">
    <source>
        <dbReference type="SAM" id="MobiDB-lite"/>
    </source>
</evidence>
<gene>
    <name evidence="2" type="ORF">PSACC_00514</name>
</gene>
<dbReference type="InterPro" id="IPR006994">
    <property type="entry name" value="TCF25/Rqc1"/>
</dbReference>
<dbReference type="AlphaFoldDB" id="A0A2H9TPK1"/>
<sequence length="569" mass="64704">MSSRALRRREREQLNDPLPSSSSDDELVTLGSRGFQFAMLVESSESDGSDGLDGTNDLDGSNESDRAETQSDQAIQQKDQSRNVPESQFSESGQPKLKSADRKLAKPQPEEDIDEFLDRLVLEKKKERREIVSKDYTQSIDLFKADLDHLDASLELRRKVGGVDIDKDTHSELPDMAPAMAQRVAVQLRKQTRRHKKQLIVPRATWTKVTSALVELRLEAIPDHDLYGSRAFQFVPKPSYDKQFEEFVMLVETGDIDSIYAFVRKYPLHVDALLVVSDFLRMTSTSDASELTERALYILEKCTLATQVSGVDLTAGSLRLPYDEFDNRRMHLALIRYIQFLTKKGCYRTALEFSKILWSLDPLVDPVGVRMLSDFLAIQSGQYDWFEQVYEEIIAESPWMAGWHFSNALLKHIQDDPGADLQLQNAMVESPWMVPRLAECCGVRIDEEAWLVSHELPKYDHIKSLRDAMAKTYAQRCGPLWKSPKHGTWLESNIGIVLSNRLANPEAFQFKDYRPELAEVLAVFRHTLVSDLNVQVVLPPSIGNGPMRLYDPLPPEALFAETKPKCVVQ</sequence>
<dbReference type="Pfam" id="PF04910">
    <property type="entry name" value="Tcf25"/>
    <property type="match status" value="1"/>
</dbReference>
<dbReference type="EMBL" id="MTSL01000048">
    <property type="protein sequence ID" value="PJF19681.1"/>
    <property type="molecule type" value="Genomic_DNA"/>
</dbReference>
<dbReference type="STRING" id="1246581.A0A2H9TPK1"/>
<protein>
    <submittedName>
        <fullName evidence="2">Putative transcription factor</fullName>
    </submittedName>
</protein>
<reference evidence="2 3" key="1">
    <citation type="submission" date="2016-10" db="EMBL/GenBank/DDBJ databases">
        <title>The genome of Paramicrosporidium saccamoebae is the missing link in understanding Cryptomycota and Microsporidia evolution.</title>
        <authorList>
            <person name="Quandt C.A."/>
            <person name="Beaudet D."/>
            <person name="Corsaro D."/>
            <person name="Michel R."/>
            <person name="Corradi N."/>
            <person name="James T."/>
        </authorList>
    </citation>
    <scope>NUCLEOTIDE SEQUENCE [LARGE SCALE GENOMIC DNA]</scope>
    <source>
        <strain evidence="2 3">KSL3</strain>
    </source>
</reference>
<proteinExistence type="predicted"/>
<dbReference type="Proteomes" id="UP000240830">
    <property type="component" value="Unassembled WGS sequence"/>
</dbReference>
<feature type="compositionally biased region" description="Polar residues" evidence="1">
    <location>
        <begin position="70"/>
        <end position="93"/>
    </location>
</feature>